<gene>
    <name evidence="1" type="ORF">PMEA_00020208</name>
</gene>
<evidence type="ECO:0000313" key="1">
    <source>
        <dbReference type="EMBL" id="CAH3142440.1"/>
    </source>
</evidence>
<comment type="caution">
    <text evidence="1">The sequence shown here is derived from an EMBL/GenBank/DDBJ whole genome shotgun (WGS) entry which is preliminary data.</text>
</comment>
<organism evidence="1 2">
    <name type="scientific">Pocillopora meandrina</name>
    <dbReference type="NCBI Taxonomy" id="46732"/>
    <lineage>
        <taxon>Eukaryota</taxon>
        <taxon>Metazoa</taxon>
        <taxon>Cnidaria</taxon>
        <taxon>Anthozoa</taxon>
        <taxon>Hexacorallia</taxon>
        <taxon>Scleractinia</taxon>
        <taxon>Astrocoeniina</taxon>
        <taxon>Pocilloporidae</taxon>
        <taxon>Pocillopora</taxon>
    </lineage>
</organism>
<protein>
    <submittedName>
        <fullName evidence="1">Uncharacterized protein</fullName>
    </submittedName>
</protein>
<dbReference type="Proteomes" id="UP001159428">
    <property type="component" value="Unassembled WGS sequence"/>
</dbReference>
<keyword evidence="2" id="KW-1185">Reference proteome</keyword>
<evidence type="ECO:0000313" key="2">
    <source>
        <dbReference type="Proteomes" id="UP001159428"/>
    </source>
</evidence>
<feature type="non-terminal residue" evidence="1">
    <location>
        <position position="192"/>
    </location>
</feature>
<proteinExistence type="predicted"/>
<reference evidence="1 2" key="1">
    <citation type="submission" date="2022-05" db="EMBL/GenBank/DDBJ databases">
        <authorList>
            <consortium name="Genoscope - CEA"/>
            <person name="William W."/>
        </authorList>
    </citation>
    <scope>NUCLEOTIDE SEQUENCE [LARGE SCALE GENOMIC DNA]</scope>
</reference>
<dbReference type="AlphaFoldDB" id="A0AAU9XB91"/>
<sequence>MSEVNTTSCDQRPDELVQNCNSTLSHLLDRHAPLKTNTILFRGILTRLLVKVAKRRRGKAGRVWRRTRLESDFNIYKTKKNHMAYLCNRARRDFHTNFINENCDQGSLSLRRTVRPSLIIAIARFLKIGKIRSDLDSVNLDLNEDQIVPQEFHLDVNNKLPELEILVEDNVLSLIQSSSVKSCLLNPMPTPL</sequence>
<name>A0AAU9XB91_9CNID</name>
<dbReference type="EMBL" id="CALNXJ010000036">
    <property type="protein sequence ID" value="CAH3142440.1"/>
    <property type="molecule type" value="Genomic_DNA"/>
</dbReference>
<accession>A0AAU9XB91</accession>